<keyword evidence="2" id="KW-1185">Reference proteome</keyword>
<protein>
    <submittedName>
        <fullName evidence="1">Serine carboxypeptidase-like enzyme</fullName>
    </submittedName>
</protein>
<name>A0A2Z7CSB9_9LAMI</name>
<gene>
    <name evidence="1" type="ORF">F511_39507</name>
</gene>
<accession>A0A2Z7CSB9</accession>
<keyword evidence="1" id="KW-0378">Hydrolase</keyword>
<dbReference type="EMBL" id="KQ993102">
    <property type="protein sequence ID" value="KZV49275.1"/>
    <property type="molecule type" value="Genomic_DNA"/>
</dbReference>
<keyword evidence="1" id="KW-0121">Carboxypeptidase</keyword>
<keyword evidence="1" id="KW-0645">Protease</keyword>
<reference evidence="1 2" key="1">
    <citation type="journal article" date="2015" name="Proc. Natl. Acad. Sci. U.S.A.">
        <title>The resurrection genome of Boea hygrometrica: A blueprint for survival of dehydration.</title>
        <authorList>
            <person name="Xiao L."/>
            <person name="Yang G."/>
            <person name="Zhang L."/>
            <person name="Yang X."/>
            <person name="Zhao S."/>
            <person name="Ji Z."/>
            <person name="Zhou Q."/>
            <person name="Hu M."/>
            <person name="Wang Y."/>
            <person name="Chen M."/>
            <person name="Xu Y."/>
            <person name="Jin H."/>
            <person name="Xiao X."/>
            <person name="Hu G."/>
            <person name="Bao F."/>
            <person name="Hu Y."/>
            <person name="Wan P."/>
            <person name="Li L."/>
            <person name="Deng X."/>
            <person name="Kuang T."/>
            <person name="Xiang C."/>
            <person name="Zhu J.K."/>
            <person name="Oliver M.J."/>
            <person name="He Y."/>
        </authorList>
    </citation>
    <scope>NUCLEOTIDE SEQUENCE [LARGE SCALE GENOMIC DNA]</scope>
    <source>
        <strain evidence="2">cv. XS01</strain>
    </source>
</reference>
<evidence type="ECO:0000313" key="1">
    <source>
        <dbReference type="EMBL" id="KZV49275.1"/>
    </source>
</evidence>
<dbReference type="AlphaFoldDB" id="A0A2Z7CSB9"/>
<proteinExistence type="predicted"/>
<dbReference type="Proteomes" id="UP000250235">
    <property type="component" value="Unassembled WGS sequence"/>
</dbReference>
<organism evidence="1 2">
    <name type="scientific">Dorcoceras hygrometricum</name>
    <dbReference type="NCBI Taxonomy" id="472368"/>
    <lineage>
        <taxon>Eukaryota</taxon>
        <taxon>Viridiplantae</taxon>
        <taxon>Streptophyta</taxon>
        <taxon>Embryophyta</taxon>
        <taxon>Tracheophyta</taxon>
        <taxon>Spermatophyta</taxon>
        <taxon>Magnoliopsida</taxon>
        <taxon>eudicotyledons</taxon>
        <taxon>Gunneridae</taxon>
        <taxon>Pentapetalae</taxon>
        <taxon>asterids</taxon>
        <taxon>lamiids</taxon>
        <taxon>Lamiales</taxon>
        <taxon>Gesneriaceae</taxon>
        <taxon>Didymocarpoideae</taxon>
        <taxon>Trichosporeae</taxon>
        <taxon>Loxocarpinae</taxon>
        <taxon>Dorcoceras</taxon>
    </lineage>
</organism>
<dbReference type="GO" id="GO:0004180">
    <property type="term" value="F:carboxypeptidase activity"/>
    <property type="evidence" value="ECO:0007669"/>
    <property type="project" value="UniProtKB-KW"/>
</dbReference>
<sequence length="127" mass="14158">MYFDSVFGKADAGMVLMFKSLESFELRGFLGCSSAIYEAVLVDFFNNDSVRDDKVVSAILGKSVEISEELFAGNFEFPTEGLTNMHDVLKHLVFDARSAFSTDGQQLKTSVGSVFTYQNLNFEIHKT</sequence>
<evidence type="ECO:0000313" key="2">
    <source>
        <dbReference type="Proteomes" id="UP000250235"/>
    </source>
</evidence>